<protein>
    <submittedName>
        <fullName evidence="6">LysR family transcriptional regulator</fullName>
    </submittedName>
</protein>
<dbReference type="SUPFAM" id="SSF46785">
    <property type="entry name" value="Winged helix' DNA-binding domain"/>
    <property type="match status" value="1"/>
</dbReference>
<comment type="similarity">
    <text evidence="1">Belongs to the LysR transcriptional regulatory family.</text>
</comment>
<dbReference type="InterPro" id="IPR036388">
    <property type="entry name" value="WH-like_DNA-bd_sf"/>
</dbReference>
<dbReference type="AlphaFoldDB" id="A0A3S0RSC8"/>
<dbReference type="PANTHER" id="PTHR30346">
    <property type="entry name" value="TRANSCRIPTIONAL DUAL REGULATOR HCAR-RELATED"/>
    <property type="match status" value="1"/>
</dbReference>
<dbReference type="PANTHER" id="PTHR30346:SF0">
    <property type="entry name" value="HCA OPERON TRANSCRIPTIONAL ACTIVATOR HCAR"/>
    <property type="match status" value="1"/>
</dbReference>
<evidence type="ECO:0000259" key="5">
    <source>
        <dbReference type="PROSITE" id="PS50931"/>
    </source>
</evidence>
<dbReference type="GO" id="GO:0032993">
    <property type="term" value="C:protein-DNA complex"/>
    <property type="evidence" value="ECO:0007669"/>
    <property type="project" value="TreeGrafter"/>
</dbReference>
<evidence type="ECO:0000313" key="6">
    <source>
        <dbReference type="EMBL" id="RUM01357.1"/>
    </source>
</evidence>
<evidence type="ECO:0000256" key="4">
    <source>
        <dbReference type="ARBA" id="ARBA00023163"/>
    </source>
</evidence>
<evidence type="ECO:0000313" key="7">
    <source>
        <dbReference type="Proteomes" id="UP000278081"/>
    </source>
</evidence>
<dbReference type="EMBL" id="RJTJ01000022">
    <property type="protein sequence ID" value="RUM01357.1"/>
    <property type="molecule type" value="Genomic_DNA"/>
</dbReference>
<dbReference type="GO" id="GO:0003677">
    <property type="term" value="F:DNA binding"/>
    <property type="evidence" value="ECO:0007669"/>
    <property type="project" value="UniProtKB-KW"/>
</dbReference>
<evidence type="ECO:0000256" key="3">
    <source>
        <dbReference type="ARBA" id="ARBA00023125"/>
    </source>
</evidence>
<feature type="domain" description="HTH lysR-type" evidence="5">
    <location>
        <begin position="1"/>
        <end position="53"/>
    </location>
</feature>
<dbReference type="InterPro" id="IPR005119">
    <property type="entry name" value="LysR_subst-bd"/>
</dbReference>
<dbReference type="PROSITE" id="PS50931">
    <property type="entry name" value="HTH_LYSR"/>
    <property type="match status" value="1"/>
</dbReference>
<dbReference type="CDD" id="cd08414">
    <property type="entry name" value="PBP2_LTTR_aromatics_like"/>
    <property type="match status" value="1"/>
</dbReference>
<dbReference type="InterPro" id="IPR036390">
    <property type="entry name" value="WH_DNA-bd_sf"/>
</dbReference>
<comment type="caution">
    <text evidence="6">The sequence shown here is derived from an EMBL/GenBank/DDBJ whole genome shotgun (WGS) entry which is preliminary data.</text>
</comment>
<evidence type="ECO:0000256" key="2">
    <source>
        <dbReference type="ARBA" id="ARBA00023015"/>
    </source>
</evidence>
<sequence>MRYAVAATRYRSFRKAADALGIKQSTLSRGIAQLEARLGVILFERTSGGVLLTRAGREILRTSTHLVETLDQMISTARNIGNGDAGHITVGFYTSLSAGNLRASLVEYAARFPKVDIRTHEGARACLFAGVDSGRIDIAITTGDPIARDGNVMALWSERIIVALPEGHRLAGNNIVYWTDLKDETFLLSQRDPGPEIQDILLSKLAAPGERPRVVSHDITRENIKSLVGAGFGVSLMCEACIGANYPGLVYREARDGNGPSRISYTAYWRSDNNNPALAGFISLLKERHPSVSVGD</sequence>
<dbReference type="PRINTS" id="PR00039">
    <property type="entry name" value="HTHLYSR"/>
</dbReference>
<dbReference type="OrthoDB" id="7216893at2"/>
<dbReference type="Pfam" id="PF00126">
    <property type="entry name" value="HTH_1"/>
    <property type="match status" value="1"/>
</dbReference>
<dbReference type="Gene3D" id="1.10.10.10">
    <property type="entry name" value="Winged helix-like DNA-binding domain superfamily/Winged helix DNA-binding domain"/>
    <property type="match status" value="1"/>
</dbReference>
<dbReference type="Pfam" id="PF03466">
    <property type="entry name" value="LysR_substrate"/>
    <property type="match status" value="1"/>
</dbReference>
<keyword evidence="4" id="KW-0804">Transcription</keyword>
<reference evidence="6 7" key="1">
    <citation type="submission" date="2018-11" db="EMBL/GenBank/DDBJ databases">
        <title>Rhizobium chutanense sp. nov., isolated from root nodules of Phaseolus vulgaris in China.</title>
        <authorList>
            <person name="Huo Y."/>
        </authorList>
    </citation>
    <scope>NUCLEOTIDE SEQUENCE [LARGE SCALE GENOMIC DNA]</scope>
    <source>
        <strain evidence="6 7">C16</strain>
    </source>
</reference>
<accession>A0A3S0RSC8</accession>
<dbReference type="InterPro" id="IPR000847">
    <property type="entry name" value="LysR_HTH_N"/>
</dbReference>
<dbReference type="SUPFAM" id="SSF53850">
    <property type="entry name" value="Periplasmic binding protein-like II"/>
    <property type="match status" value="1"/>
</dbReference>
<keyword evidence="2" id="KW-0805">Transcription regulation</keyword>
<dbReference type="Gene3D" id="3.40.190.10">
    <property type="entry name" value="Periplasmic binding protein-like II"/>
    <property type="match status" value="2"/>
</dbReference>
<name>A0A3S0RSC8_9HYPH</name>
<dbReference type="GO" id="GO:0003700">
    <property type="term" value="F:DNA-binding transcription factor activity"/>
    <property type="evidence" value="ECO:0007669"/>
    <property type="project" value="InterPro"/>
</dbReference>
<keyword evidence="3" id="KW-0238">DNA-binding</keyword>
<dbReference type="Proteomes" id="UP000278081">
    <property type="component" value="Unassembled WGS sequence"/>
</dbReference>
<evidence type="ECO:0000256" key="1">
    <source>
        <dbReference type="ARBA" id="ARBA00009437"/>
    </source>
</evidence>
<gene>
    <name evidence="6" type="ORF">EFR84_22745</name>
</gene>
<organism evidence="6 7">
    <name type="scientific">Rhizobium chutanense</name>
    <dbReference type="NCBI Taxonomy" id="2035448"/>
    <lineage>
        <taxon>Bacteria</taxon>
        <taxon>Pseudomonadati</taxon>
        <taxon>Pseudomonadota</taxon>
        <taxon>Alphaproteobacteria</taxon>
        <taxon>Hyphomicrobiales</taxon>
        <taxon>Rhizobiaceae</taxon>
        <taxon>Rhizobium/Agrobacterium group</taxon>
        <taxon>Rhizobium</taxon>
    </lineage>
</organism>
<proteinExistence type="inferred from homology"/>